<dbReference type="SMART" id="SM00980">
    <property type="entry name" value="THAP"/>
    <property type="match status" value="1"/>
</dbReference>
<organism evidence="8 9">
    <name type="scientific">Galendromus occidentalis</name>
    <name type="common">western predatory mite</name>
    <dbReference type="NCBI Taxonomy" id="34638"/>
    <lineage>
        <taxon>Eukaryota</taxon>
        <taxon>Metazoa</taxon>
        <taxon>Ecdysozoa</taxon>
        <taxon>Arthropoda</taxon>
        <taxon>Chelicerata</taxon>
        <taxon>Arachnida</taxon>
        <taxon>Acari</taxon>
        <taxon>Parasitiformes</taxon>
        <taxon>Mesostigmata</taxon>
        <taxon>Gamasina</taxon>
        <taxon>Phytoseioidea</taxon>
        <taxon>Phytoseiidae</taxon>
        <taxon>Typhlodrominae</taxon>
        <taxon>Galendromus</taxon>
    </lineage>
</organism>
<keyword evidence="2 5" id="KW-0863">Zinc-finger</keyword>
<evidence type="ECO:0000313" key="9">
    <source>
        <dbReference type="RefSeq" id="XP_028966871.1"/>
    </source>
</evidence>
<dbReference type="PROSITE" id="PS50950">
    <property type="entry name" value="ZF_THAP"/>
    <property type="match status" value="1"/>
</dbReference>
<dbReference type="KEGG" id="goe:114828134"/>
<dbReference type="Pfam" id="PF04500">
    <property type="entry name" value="FLYWCH"/>
    <property type="match status" value="1"/>
</dbReference>
<dbReference type="InterPro" id="IPR006612">
    <property type="entry name" value="THAP_Znf"/>
</dbReference>
<dbReference type="InterPro" id="IPR007588">
    <property type="entry name" value="Znf_FLYWCH"/>
</dbReference>
<gene>
    <name evidence="9" type="primary">LOC114828134</name>
</gene>
<feature type="domain" description="THAP-type" evidence="7">
    <location>
        <begin position="424"/>
        <end position="532"/>
    </location>
</feature>
<name>A0AAJ7WH41_9ACAR</name>
<evidence type="ECO:0000256" key="4">
    <source>
        <dbReference type="ARBA" id="ARBA00023125"/>
    </source>
</evidence>
<keyword evidence="3" id="KW-0862">Zinc</keyword>
<dbReference type="SMART" id="SM00692">
    <property type="entry name" value="DM3"/>
    <property type="match status" value="1"/>
</dbReference>
<accession>A0AAJ7WH41</accession>
<sequence length="625" mass="68782">MASAIHYAVYADTLKGDKIRSPFPPVSSLSGLFSGREKMAAHPFGPMALPVPPGGLPKLGAHPDNPGLDIWLQLTRNAAEARHEAERAYHRQEYAHQTELPDSPCDLRVSPRPISLVKQAYPVSKAGSPSSGGGAPVKRRGRGKERIWTQIECFNNDAQAKAFVQAEKTWVMQKKTQVQEGTKVYYECSKYRSAKCPAAVSILYHANSDKVSVFRASGDHNHAPLEPRHKNTAAVTTTTAALSARRPEGTTVIKNGQEIARLALQAGGPYSPPDPYRVEVPTLHRPVATYPSVKRQPGPDPAELRQKFKHIIGINETTPHIRAPEPPHFDYTNYLLQQYPSHHHHHLHHHHPALSQIESPPIIAFRPLPRETKLIRDGDGGSSPARSDPGHGHESGSESSTGSPNDRDTVRSVISRTPSASLSLPDATRCFVPNCKSNSGVDLSVASPPSSSGISSSSSSSISSRCKHSSTMVRFPKDILKRMVWSMNVNRTNHDGSLCIAQNGDHICSAHFSPERFEQNGALKPDAVPTMFGPDLVSKDPAVLEQDHTDCKVTTSKEVPVRRSRLSRKRARSVNLLRRLQRAQHTVDRLRLNSRAQCAKINILRRMVAKCMVDRKGRSISSDRD</sequence>
<dbReference type="GO" id="GO:0008270">
    <property type="term" value="F:zinc ion binding"/>
    <property type="evidence" value="ECO:0007669"/>
    <property type="project" value="UniProtKB-KW"/>
</dbReference>
<evidence type="ECO:0000256" key="1">
    <source>
        <dbReference type="ARBA" id="ARBA00022723"/>
    </source>
</evidence>
<dbReference type="GeneID" id="114828134"/>
<dbReference type="Proteomes" id="UP000694867">
    <property type="component" value="Unplaced"/>
</dbReference>
<evidence type="ECO:0000256" key="2">
    <source>
        <dbReference type="ARBA" id="ARBA00022771"/>
    </source>
</evidence>
<dbReference type="Pfam" id="PF05485">
    <property type="entry name" value="THAP"/>
    <property type="match status" value="1"/>
</dbReference>
<dbReference type="SUPFAM" id="SSF57716">
    <property type="entry name" value="Glucocorticoid receptor-like (DNA-binding domain)"/>
    <property type="match status" value="1"/>
</dbReference>
<keyword evidence="8" id="KW-1185">Reference proteome</keyword>
<feature type="region of interest" description="Disordered" evidence="6">
    <location>
        <begin position="373"/>
        <end position="410"/>
    </location>
</feature>
<feature type="region of interest" description="Disordered" evidence="6">
    <location>
        <begin position="123"/>
        <end position="142"/>
    </location>
</feature>
<protein>
    <submittedName>
        <fullName evidence="9">Uncharacterized protein LOC114828134</fullName>
    </submittedName>
</protein>
<feature type="region of interest" description="Disordered" evidence="6">
    <location>
        <begin position="444"/>
        <end position="465"/>
    </location>
</feature>
<dbReference type="RefSeq" id="XP_028966871.1">
    <property type="nucleotide sequence ID" value="XM_029111038.1"/>
</dbReference>
<evidence type="ECO:0000259" key="7">
    <source>
        <dbReference type="PROSITE" id="PS50950"/>
    </source>
</evidence>
<reference evidence="9" key="1">
    <citation type="submission" date="2025-08" db="UniProtKB">
        <authorList>
            <consortium name="RefSeq"/>
        </authorList>
    </citation>
    <scope>IDENTIFICATION</scope>
</reference>
<evidence type="ECO:0000256" key="5">
    <source>
        <dbReference type="PROSITE-ProRule" id="PRU00309"/>
    </source>
</evidence>
<proteinExistence type="predicted"/>
<evidence type="ECO:0000313" key="8">
    <source>
        <dbReference type="Proteomes" id="UP000694867"/>
    </source>
</evidence>
<dbReference type="Gene3D" id="2.20.25.240">
    <property type="match status" value="1"/>
</dbReference>
<keyword evidence="1" id="KW-0479">Metal-binding</keyword>
<dbReference type="GO" id="GO:0003677">
    <property type="term" value="F:DNA binding"/>
    <property type="evidence" value="ECO:0007669"/>
    <property type="project" value="UniProtKB-UniRule"/>
</dbReference>
<evidence type="ECO:0000256" key="3">
    <source>
        <dbReference type="ARBA" id="ARBA00022833"/>
    </source>
</evidence>
<dbReference type="AlphaFoldDB" id="A0AAJ7WH41"/>
<keyword evidence="4 5" id="KW-0238">DNA-binding</keyword>
<evidence type="ECO:0000256" key="6">
    <source>
        <dbReference type="SAM" id="MobiDB-lite"/>
    </source>
</evidence>
<feature type="compositionally biased region" description="Low complexity" evidence="6">
    <location>
        <begin position="447"/>
        <end position="464"/>
    </location>
</feature>